<dbReference type="RefSeq" id="WP_007280050.1">
    <property type="nucleotide sequence ID" value="NZ_ABCK01000019.1"/>
</dbReference>
<name>A6DQC1_9BACT</name>
<dbReference type="OrthoDB" id="279611at2"/>
<dbReference type="AlphaFoldDB" id="A6DQC1"/>
<dbReference type="Proteomes" id="UP000004947">
    <property type="component" value="Unassembled WGS sequence"/>
</dbReference>
<keyword evidence="9" id="KW-1185">Reference proteome</keyword>
<dbReference type="EMBL" id="ABCK01000019">
    <property type="protein sequence ID" value="EDM26172.1"/>
    <property type="molecule type" value="Genomic_DNA"/>
</dbReference>
<evidence type="ECO:0000313" key="9">
    <source>
        <dbReference type="Proteomes" id="UP000004947"/>
    </source>
</evidence>
<dbReference type="InterPro" id="IPR017850">
    <property type="entry name" value="Alkaline_phosphatase_core_sf"/>
</dbReference>
<keyword evidence="3" id="KW-0479">Metal-binding</keyword>
<reference evidence="8 9" key="1">
    <citation type="journal article" date="2010" name="J. Bacteriol.">
        <title>Genome sequence of Lentisphaera araneosa HTCC2155T, the type species of the order Lentisphaerales in the phylum Lentisphaerae.</title>
        <authorList>
            <person name="Thrash J.C."/>
            <person name="Cho J.C."/>
            <person name="Vergin K.L."/>
            <person name="Morris R.M."/>
            <person name="Giovannoni S.J."/>
        </authorList>
    </citation>
    <scope>NUCLEOTIDE SEQUENCE [LARGE SCALE GENOMIC DNA]</scope>
    <source>
        <strain evidence="8 9">HTCC2155</strain>
    </source>
</reference>
<sequence length="451" mass="51747">MKFLVILFSFSISLIASEKPNIVFIFADDMSIDATGLHGIYNCKTPNLDKLAKSGVSFTRAYNMGAWSGAVCAASRAMLNSGTFVNHAKVAIKKKPHWSEYMKQAGYETYMTGKWHVPGAPRFDVVKDERGGMPNGSGYNRPKSLDDYKNGWKPWDKSRGGFWEGGTHWSEVVANNSIDFIERAKNVNKPFFMYIAFNATHDPRQAPKEFIDMYPLEDMDVPKNFLANYPYDTEIGCDPKRLRDERLMPTPRTDFAVKVHRQEYFALATHMDQQIGRILKAIELSGKADNTYIIFTADHGLAVGNHGLVGKQSMYEHSMRVPFFIAGPKMKKGSVFETPIYLQDIMPTTLELAGVEKPEYVDFKSLMGLIRGDRKTQYDLIYGKYIDFQRMVLDGDYKLIFYPKINVYRLFNIKKDRLEMNDLIMNPEYKEKTKILKEKLEQLMQEMGDDN</sequence>
<dbReference type="eggNOG" id="COG3119">
    <property type="taxonomic scope" value="Bacteria"/>
</dbReference>
<keyword evidence="5" id="KW-0378">Hydrolase</keyword>
<dbReference type="Pfam" id="PF00884">
    <property type="entry name" value="Sulfatase"/>
    <property type="match status" value="1"/>
</dbReference>
<evidence type="ECO:0000256" key="3">
    <source>
        <dbReference type="ARBA" id="ARBA00022723"/>
    </source>
</evidence>
<comment type="similarity">
    <text evidence="2">Belongs to the sulfatase family.</text>
</comment>
<evidence type="ECO:0000256" key="2">
    <source>
        <dbReference type="ARBA" id="ARBA00008779"/>
    </source>
</evidence>
<dbReference type="CDD" id="cd16155">
    <property type="entry name" value="sulfatase_like"/>
    <property type="match status" value="1"/>
</dbReference>
<accession>A6DQC1</accession>
<feature type="domain" description="Sulfatase N-terminal" evidence="7">
    <location>
        <begin position="20"/>
        <end position="355"/>
    </location>
</feature>
<dbReference type="STRING" id="313628.LNTAR_16533"/>
<evidence type="ECO:0000259" key="7">
    <source>
        <dbReference type="Pfam" id="PF00884"/>
    </source>
</evidence>
<dbReference type="InterPro" id="IPR000917">
    <property type="entry name" value="Sulfatase_N"/>
</dbReference>
<gene>
    <name evidence="8" type="ORF">LNTAR_16533</name>
</gene>
<keyword evidence="6" id="KW-0106">Calcium</keyword>
<keyword evidence="4" id="KW-0732">Signal</keyword>
<dbReference type="GO" id="GO:0004065">
    <property type="term" value="F:arylsulfatase activity"/>
    <property type="evidence" value="ECO:0007669"/>
    <property type="project" value="TreeGrafter"/>
</dbReference>
<comment type="cofactor">
    <cofactor evidence="1">
        <name>Ca(2+)</name>
        <dbReference type="ChEBI" id="CHEBI:29108"/>
    </cofactor>
</comment>
<dbReference type="Gene3D" id="3.40.720.10">
    <property type="entry name" value="Alkaline Phosphatase, subunit A"/>
    <property type="match status" value="1"/>
</dbReference>
<comment type="caution">
    <text evidence="8">The sequence shown here is derived from an EMBL/GenBank/DDBJ whole genome shotgun (WGS) entry which is preliminary data.</text>
</comment>
<protein>
    <submittedName>
        <fullName evidence="8">Choline sulfatase</fullName>
    </submittedName>
</protein>
<evidence type="ECO:0000313" key="8">
    <source>
        <dbReference type="EMBL" id="EDM26172.1"/>
    </source>
</evidence>
<dbReference type="PANTHER" id="PTHR42693:SF42">
    <property type="entry name" value="ARYLSULFATASE G"/>
    <property type="match status" value="1"/>
</dbReference>
<dbReference type="InterPro" id="IPR050738">
    <property type="entry name" value="Sulfatase"/>
</dbReference>
<organism evidence="8 9">
    <name type="scientific">Lentisphaera araneosa HTCC2155</name>
    <dbReference type="NCBI Taxonomy" id="313628"/>
    <lineage>
        <taxon>Bacteria</taxon>
        <taxon>Pseudomonadati</taxon>
        <taxon>Lentisphaerota</taxon>
        <taxon>Lentisphaeria</taxon>
        <taxon>Lentisphaerales</taxon>
        <taxon>Lentisphaeraceae</taxon>
        <taxon>Lentisphaera</taxon>
    </lineage>
</organism>
<evidence type="ECO:0000256" key="4">
    <source>
        <dbReference type="ARBA" id="ARBA00022729"/>
    </source>
</evidence>
<proteinExistence type="inferred from homology"/>
<evidence type="ECO:0000256" key="5">
    <source>
        <dbReference type="ARBA" id="ARBA00022801"/>
    </source>
</evidence>
<evidence type="ECO:0000256" key="6">
    <source>
        <dbReference type="ARBA" id="ARBA00022837"/>
    </source>
</evidence>
<dbReference type="SUPFAM" id="SSF53649">
    <property type="entry name" value="Alkaline phosphatase-like"/>
    <property type="match status" value="1"/>
</dbReference>
<dbReference type="GO" id="GO:0046872">
    <property type="term" value="F:metal ion binding"/>
    <property type="evidence" value="ECO:0007669"/>
    <property type="project" value="UniProtKB-KW"/>
</dbReference>
<evidence type="ECO:0000256" key="1">
    <source>
        <dbReference type="ARBA" id="ARBA00001913"/>
    </source>
</evidence>
<dbReference type="PANTHER" id="PTHR42693">
    <property type="entry name" value="ARYLSULFATASE FAMILY MEMBER"/>
    <property type="match status" value="1"/>
</dbReference>